<dbReference type="GO" id="GO:0006122">
    <property type="term" value="P:mitochondrial electron transport, ubiquinol to cytochrome c"/>
    <property type="evidence" value="ECO:0007669"/>
    <property type="project" value="InterPro"/>
</dbReference>
<proteinExistence type="inferred from homology"/>
<evidence type="ECO:0000256" key="2">
    <source>
        <dbReference type="ARBA" id="ARBA00008554"/>
    </source>
</evidence>
<dbReference type="GO" id="GO:0045275">
    <property type="term" value="C:respiratory chain complex III"/>
    <property type="evidence" value="ECO:0007669"/>
    <property type="project" value="InterPro"/>
</dbReference>
<dbReference type="InterPro" id="IPR036544">
    <property type="entry name" value="QCR7_sf"/>
</dbReference>
<comment type="subcellular location">
    <subcellularLocation>
        <location evidence="1">Mitochondrion inner membrane</location>
        <topology evidence="1">Peripheral membrane protein</topology>
        <orientation evidence="1">Matrix side</orientation>
    </subcellularLocation>
</comment>
<dbReference type="PANTHER" id="PTHR12022:SF0">
    <property type="entry name" value="CYTOCHROME B-C1 COMPLEX SUBUNIT 7"/>
    <property type="match status" value="1"/>
</dbReference>
<keyword evidence="4" id="KW-0679">Respiratory chain</keyword>
<dbReference type="SUPFAM" id="SSF81524">
    <property type="entry name" value="14 kDa protein of cytochrome bc1 complex (Ubiquinol-cytochrome c reductase)"/>
    <property type="match status" value="1"/>
</dbReference>
<comment type="caution">
    <text evidence="9">The sequence shown here is derived from an EMBL/GenBank/DDBJ whole genome shotgun (WGS) entry which is preliminary data.</text>
</comment>
<name>A0AA36JD98_9DINO</name>
<organism evidence="9 10">
    <name type="scientific">Effrenium voratum</name>
    <dbReference type="NCBI Taxonomy" id="2562239"/>
    <lineage>
        <taxon>Eukaryota</taxon>
        <taxon>Sar</taxon>
        <taxon>Alveolata</taxon>
        <taxon>Dinophyceae</taxon>
        <taxon>Suessiales</taxon>
        <taxon>Symbiodiniaceae</taxon>
        <taxon>Effrenium</taxon>
    </lineage>
</organism>
<keyword evidence="3" id="KW-0813">Transport</keyword>
<reference evidence="9" key="1">
    <citation type="submission" date="2023-08" db="EMBL/GenBank/DDBJ databases">
        <authorList>
            <person name="Chen Y."/>
            <person name="Shah S."/>
            <person name="Dougan E. K."/>
            <person name="Thang M."/>
            <person name="Chan C."/>
        </authorList>
    </citation>
    <scope>NUCLEOTIDE SEQUENCE</scope>
</reference>
<accession>A0AA36JD98</accession>
<dbReference type="Pfam" id="PF02271">
    <property type="entry name" value="UCR_14kD"/>
    <property type="match status" value="1"/>
</dbReference>
<dbReference type="Gene3D" id="1.10.1090.10">
    <property type="entry name" value="Cytochrome b-c1 complex subunit 7"/>
    <property type="match status" value="1"/>
</dbReference>
<evidence type="ECO:0000256" key="4">
    <source>
        <dbReference type="ARBA" id="ARBA00022660"/>
    </source>
</evidence>
<evidence type="ECO:0000256" key="7">
    <source>
        <dbReference type="ARBA" id="ARBA00023128"/>
    </source>
</evidence>
<evidence type="ECO:0000313" key="10">
    <source>
        <dbReference type="Proteomes" id="UP001178507"/>
    </source>
</evidence>
<evidence type="ECO:0000256" key="5">
    <source>
        <dbReference type="ARBA" id="ARBA00022792"/>
    </source>
</evidence>
<dbReference type="InterPro" id="IPR003197">
    <property type="entry name" value="QCR7"/>
</dbReference>
<protein>
    <submittedName>
        <fullName evidence="9">Uncharacterized protein</fullName>
    </submittedName>
</protein>
<comment type="similarity">
    <text evidence="2">Belongs to the UQCRB/QCR7 family.</text>
</comment>
<keyword evidence="6" id="KW-0249">Electron transport</keyword>
<evidence type="ECO:0000256" key="8">
    <source>
        <dbReference type="ARBA" id="ARBA00023136"/>
    </source>
</evidence>
<dbReference type="AlphaFoldDB" id="A0AA36JD98"/>
<dbReference type="GO" id="GO:0005743">
    <property type="term" value="C:mitochondrial inner membrane"/>
    <property type="evidence" value="ECO:0007669"/>
    <property type="project" value="UniProtKB-SubCell"/>
</dbReference>
<keyword evidence="10" id="KW-1185">Reference proteome</keyword>
<keyword evidence="8" id="KW-0472">Membrane</keyword>
<evidence type="ECO:0000313" key="9">
    <source>
        <dbReference type="EMBL" id="CAJ1402969.1"/>
    </source>
</evidence>
<keyword evidence="7" id="KW-0496">Mitochondrion</keyword>
<keyword evidence="5" id="KW-0999">Mitochondrion inner membrane</keyword>
<dbReference type="PANTHER" id="PTHR12022">
    <property type="entry name" value="UBIQUINOL-CYTOCHROME C REDUCTASE COMPLEX 14 KD PROTEIN"/>
    <property type="match status" value="1"/>
</dbReference>
<dbReference type="Proteomes" id="UP001178507">
    <property type="component" value="Unassembled WGS sequence"/>
</dbReference>
<sequence>MGMALYRALSKSLLRTMAAERAVVPWYHQEVTLSPFEQFCKANIYPVWFKYVKGPYERYQYEHMIAELRGLGLMQDDQLNDKEPVVERALELLPHDLVMGRYRRMMRAQEMMAKKLHLPLEEQNYDPMIPYMAPFIEEAKFQLQEEQELLQFHPWDRRLFAGYNTGLGESTPYSTFMPSDMSSLAGNSKAAQGQWQVRTVKRGWATLAPALQGALTQAMCQIQDRVEILVDPSTRSWVSDADPAGAPAQSPRTVQLRAGAAF</sequence>
<evidence type="ECO:0000256" key="3">
    <source>
        <dbReference type="ARBA" id="ARBA00022448"/>
    </source>
</evidence>
<evidence type="ECO:0000256" key="6">
    <source>
        <dbReference type="ARBA" id="ARBA00022982"/>
    </source>
</evidence>
<dbReference type="EMBL" id="CAUJNA010003475">
    <property type="protein sequence ID" value="CAJ1402969.1"/>
    <property type="molecule type" value="Genomic_DNA"/>
</dbReference>
<gene>
    <name evidence="9" type="ORF">EVOR1521_LOCUS25740</name>
</gene>
<evidence type="ECO:0000256" key="1">
    <source>
        <dbReference type="ARBA" id="ARBA00004443"/>
    </source>
</evidence>